<dbReference type="InterPro" id="IPR000953">
    <property type="entry name" value="Chromo/chromo_shadow_dom"/>
</dbReference>
<dbReference type="RefSeq" id="XP_018699659.1">
    <property type="nucleotide sequence ID" value="XM_018853149.1"/>
</dbReference>
<keyword evidence="5" id="KW-1185">Reference proteome</keyword>
<dbReference type="EMBL" id="AZHB01000054">
    <property type="protein sequence ID" value="OAA46415.1"/>
    <property type="molecule type" value="Genomic_DNA"/>
</dbReference>
<gene>
    <name evidence="4" type="ORF">ISF_09548</name>
</gene>
<sequence>MASLIRILNYSPTEEAHQSEEASPSGAASPNDSEQPEEPARPNGSAPPTAPKAPGGAMLMGKSNSLPDRSELGVSTIESQSVTTDAKQLVHYNGRNWALSDQTAANELVREAAYLQSDDPDQLLRLWKATPRPVYMPDPTLYEIFAVHRHKEVKNEKGEKAIWLQVQWTGFSKRDTTWEPETYVKQVASGVLNEYWSKRAKRPAKISKRVRP</sequence>
<reference evidence="4 5" key="1">
    <citation type="journal article" date="2016" name="Genome Biol. Evol.">
        <title>Divergent and convergent evolution of fungal pathogenicity.</title>
        <authorList>
            <person name="Shang Y."/>
            <person name="Xiao G."/>
            <person name="Zheng P."/>
            <person name="Cen K."/>
            <person name="Zhan S."/>
            <person name="Wang C."/>
        </authorList>
    </citation>
    <scope>NUCLEOTIDE SEQUENCE [LARGE SCALE GENOMIC DNA]</scope>
    <source>
        <strain evidence="4 5">ARSEF 2679</strain>
    </source>
</reference>
<name>A0A167GBQ9_CORFA</name>
<dbReference type="AlphaFoldDB" id="A0A167GBQ9"/>
<evidence type="ECO:0000256" key="1">
    <source>
        <dbReference type="ARBA" id="ARBA00011353"/>
    </source>
</evidence>
<evidence type="ECO:0000256" key="2">
    <source>
        <dbReference type="SAM" id="MobiDB-lite"/>
    </source>
</evidence>
<dbReference type="PROSITE" id="PS50013">
    <property type="entry name" value="CHROMO_2"/>
    <property type="match status" value="1"/>
</dbReference>
<feature type="compositionally biased region" description="Low complexity" evidence="2">
    <location>
        <begin position="21"/>
        <end position="30"/>
    </location>
</feature>
<dbReference type="Gene3D" id="2.40.50.40">
    <property type="match status" value="1"/>
</dbReference>
<feature type="region of interest" description="Disordered" evidence="2">
    <location>
        <begin position="1"/>
        <end position="80"/>
    </location>
</feature>
<evidence type="ECO:0000313" key="5">
    <source>
        <dbReference type="Proteomes" id="UP000076744"/>
    </source>
</evidence>
<organism evidence="4 5">
    <name type="scientific">Cordyceps fumosorosea (strain ARSEF 2679)</name>
    <name type="common">Isaria fumosorosea</name>
    <dbReference type="NCBI Taxonomy" id="1081104"/>
    <lineage>
        <taxon>Eukaryota</taxon>
        <taxon>Fungi</taxon>
        <taxon>Dikarya</taxon>
        <taxon>Ascomycota</taxon>
        <taxon>Pezizomycotina</taxon>
        <taxon>Sordariomycetes</taxon>
        <taxon>Hypocreomycetidae</taxon>
        <taxon>Hypocreales</taxon>
        <taxon>Cordycipitaceae</taxon>
        <taxon>Cordyceps</taxon>
    </lineage>
</organism>
<dbReference type="OrthoDB" id="433924at2759"/>
<proteinExistence type="predicted"/>
<protein>
    <submittedName>
        <fullName evidence="4">Chromo domain-like protein</fullName>
    </submittedName>
</protein>
<dbReference type="InterPro" id="IPR016197">
    <property type="entry name" value="Chromo-like_dom_sf"/>
</dbReference>
<dbReference type="GO" id="GO:0006338">
    <property type="term" value="P:chromatin remodeling"/>
    <property type="evidence" value="ECO:0007669"/>
    <property type="project" value="UniProtKB-ARBA"/>
</dbReference>
<feature type="domain" description="Chromo" evidence="3">
    <location>
        <begin position="145"/>
        <end position="207"/>
    </location>
</feature>
<evidence type="ECO:0000313" key="4">
    <source>
        <dbReference type="EMBL" id="OAA46415.1"/>
    </source>
</evidence>
<accession>A0A167GBQ9</accession>
<evidence type="ECO:0000259" key="3">
    <source>
        <dbReference type="PROSITE" id="PS50013"/>
    </source>
</evidence>
<feature type="compositionally biased region" description="Low complexity" evidence="2">
    <location>
        <begin position="44"/>
        <end position="57"/>
    </location>
</feature>
<comment type="caution">
    <text evidence="4">The sequence shown here is derived from an EMBL/GenBank/DDBJ whole genome shotgun (WGS) entry which is preliminary data.</text>
</comment>
<dbReference type="SUPFAM" id="SSF54160">
    <property type="entry name" value="Chromo domain-like"/>
    <property type="match status" value="1"/>
</dbReference>
<comment type="subunit">
    <text evidence="1">Component of the NuA4 histone acetyltransferase complex.</text>
</comment>
<dbReference type="GeneID" id="30025840"/>
<dbReference type="Proteomes" id="UP000076744">
    <property type="component" value="Unassembled WGS sequence"/>
</dbReference>